<protein>
    <submittedName>
        <fullName evidence="1">Uncharacterized protein</fullName>
    </submittedName>
</protein>
<dbReference type="EnsemblPlants" id="AVESA.00010b.r2.1CG0115480.1">
    <property type="protein sequence ID" value="AVESA.00010b.r2.1CG0115480.1.CDS"/>
    <property type="gene ID" value="AVESA.00010b.r2.1CG0115480"/>
</dbReference>
<accession>A0ACD5TS07</accession>
<keyword evidence="2" id="KW-1185">Reference proteome</keyword>
<dbReference type="Proteomes" id="UP001732700">
    <property type="component" value="Chromosome 1C"/>
</dbReference>
<name>A0ACD5TS07_AVESA</name>
<evidence type="ECO:0000313" key="2">
    <source>
        <dbReference type="Proteomes" id="UP001732700"/>
    </source>
</evidence>
<evidence type="ECO:0000313" key="1">
    <source>
        <dbReference type="EnsemblPlants" id="AVESA.00010b.r2.1CG0115480.1.CDS"/>
    </source>
</evidence>
<proteinExistence type="predicted"/>
<sequence>MDPAALTKSKSALRSTRIVPKMVLLRILAPRTLPEPLVRRFCGVGCVGSVACKHCRALQRRKTLVELTASPALLPFSQRQPAAARNLDLLVLFPRRTNRQPGSVPAARRGTTATLFSGLLLLLPRHPSYSAGKEDTHPQTMATTVTGELPELPEEILIDIFSRLQIPDRVRAGSVRPSWRSAYTSLLNLGNYHKQSQTPCLFYTCEKNAGESVACVYSLAEKRVYKLALADPLLRNKFLIGSSSQGFLVTVDERSEMQLLNPITGEQIDLPSVTTMDQVKPVYDSSSGALHMYEYSPRTAKEVLCPPQTVALDRLREVLQHKAFVLSDDTSANKSLLIVALIHNPHRQLSFARIGDDRWTWLPPHAFFDDCVFKDGLLYAVNTDGEIHAFDVLAGPDNKVTTCKMILGRSEVVKCSSMYIVQAPWGDLLQVWRSFSDYDLEPEPGSHEYWNTGRIRIYKVVDVAGKKGREKVRSLGDHVLFLGHNQSLCLSAKECPGLEANHVYFTDDSFLWTKGFENNRRDIGILNLSNNTREEIESPQLWSDSPAPMWITLDPRKMNLVLNQV</sequence>
<reference evidence="1" key="2">
    <citation type="submission" date="2025-09" db="UniProtKB">
        <authorList>
            <consortium name="EnsemblPlants"/>
        </authorList>
    </citation>
    <scope>IDENTIFICATION</scope>
</reference>
<organism evidence="1 2">
    <name type="scientific">Avena sativa</name>
    <name type="common">Oat</name>
    <dbReference type="NCBI Taxonomy" id="4498"/>
    <lineage>
        <taxon>Eukaryota</taxon>
        <taxon>Viridiplantae</taxon>
        <taxon>Streptophyta</taxon>
        <taxon>Embryophyta</taxon>
        <taxon>Tracheophyta</taxon>
        <taxon>Spermatophyta</taxon>
        <taxon>Magnoliopsida</taxon>
        <taxon>Liliopsida</taxon>
        <taxon>Poales</taxon>
        <taxon>Poaceae</taxon>
        <taxon>BOP clade</taxon>
        <taxon>Pooideae</taxon>
        <taxon>Poodae</taxon>
        <taxon>Poeae</taxon>
        <taxon>Poeae Chloroplast Group 1 (Aveneae type)</taxon>
        <taxon>Aveninae</taxon>
        <taxon>Avena</taxon>
    </lineage>
</organism>
<reference evidence="1" key="1">
    <citation type="submission" date="2021-05" db="EMBL/GenBank/DDBJ databases">
        <authorList>
            <person name="Scholz U."/>
            <person name="Mascher M."/>
            <person name="Fiebig A."/>
        </authorList>
    </citation>
    <scope>NUCLEOTIDE SEQUENCE [LARGE SCALE GENOMIC DNA]</scope>
</reference>